<keyword evidence="2 5" id="KW-0808">Transferase</keyword>
<dbReference type="EMBL" id="MU001641">
    <property type="protein sequence ID" value="KAF2479531.1"/>
    <property type="molecule type" value="Genomic_DNA"/>
</dbReference>
<keyword evidence="1 5" id="KW-0489">Methyltransferase</keyword>
<evidence type="ECO:0000313" key="6">
    <source>
        <dbReference type="Proteomes" id="UP000799767"/>
    </source>
</evidence>
<dbReference type="Proteomes" id="UP000799767">
    <property type="component" value="Unassembled WGS sequence"/>
</dbReference>
<dbReference type="PANTHER" id="PTHR43167:SF1">
    <property type="entry name" value="PUTATIVE (AFU_ORTHOLOGUE AFUA_6G01830)-RELATED"/>
    <property type="match status" value="1"/>
</dbReference>
<keyword evidence="6" id="KW-1185">Reference proteome</keyword>
<dbReference type="AlphaFoldDB" id="A0A6A6PIJ1"/>
<dbReference type="InterPro" id="IPR029063">
    <property type="entry name" value="SAM-dependent_MTases_sf"/>
</dbReference>
<evidence type="ECO:0000256" key="2">
    <source>
        <dbReference type="ARBA" id="ARBA00022679"/>
    </source>
</evidence>
<evidence type="ECO:0000256" key="4">
    <source>
        <dbReference type="ARBA" id="ARBA00023453"/>
    </source>
</evidence>
<evidence type="ECO:0000256" key="1">
    <source>
        <dbReference type="ARBA" id="ARBA00022603"/>
    </source>
</evidence>
<proteinExistence type="inferred from homology"/>
<dbReference type="InterPro" id="IPR002935">
    <property type="entry name" value="SAM_O-MeTrfase"/>
</dbReference>
<evidence type="ECO:0000256" key="3">
    <source>
        <dbReference type="ARBA" id="ARBA00022691"/>
    </source>
</evidence>
<reference evidence="5" key="1">
    <citation type="journal article" date="2020" name="Stud. Mycol.">
        <title>101 Dothideomycetes genomes: a test case for predicting lifestyles and emergence of pathogens.</title>
        <authorList>
            <person name="Haridas S."/>
            <person name="Albert R."/>
            <person name="Binder M."/>
            <person name="Bloem J."/>
            <person name="Labutti K."/>
            <person name="Salamov A."/>
            <person name="Andreopoulos B."/>
            <person name="Baker S."/>
            <person name="Barry K."/>
            <person name="Bills G."/>
            <person name="Bluhm B."/>
            <person name="Cannon C."/>
            <person name="Castanera R."/>
            <person name="Culley D."/>
            <person name="Daum C."/>
            <person name="Ezra D."/>
            <person name="Gonzalez J."/>
            <person name="Henrissat B."/>
            <person name="Kuo A."/>
            <person name="Liang C."/>
            <person name="Lipzen A."/>
            <person name="Lutzoni F."/>
            <person name="Magnuson J."/>
            <person name="Mondo S."/>
            <person name="Nolan M."/>
            <person name="Ohm R."/>
            <person name="Pangilinan J."/>
            <person name="Park H.-J."/>
            <person name="Ramirez L."/>
            <person name="Alfaro M."/>
            <person name="Sun H."/>
            <person name="Tritt A."/>
            <person name="Yoshinaga Y."/>
            <person name="Zwiers L.-H."/>
            <person name="Turgeon B."/>
            <person name="Goodwin S."/>
            <person name="Spatafora J."/>
            <person name="Crous P."/>
            <person name="Grigoriev I."/>
        </authorList>
    </citation>
    <scope>NUCLEOTIDE SEQUENCE</scope>
    <source>
        <strain evidence="5">CBS 113389</strain>
    </source>
</reference>
<dbReference type="Pfam" id="PF13578">
    <property type="entry name" value="Methyltransf_24"/>
    <property type="match status" value="1"/>
</dbReference>
<dbReference type="PROSITE" id="PS51682">
    <property type="entry name" value="SAM_OMT_I"/>
    <property type="match status" value="1"/>
</dbReference>
<sequence length="246" mass="26804">MASTTVCKNAIHAPQSVLHLLARLHKQSFEQEEILKRPDGGYNVISDTLKSDPANTEAKRNEIMLDKFIALDADKAALVYSLIRATGALNVVEAGTSFGVSTIYLALAVGQNAEAAGKTSAQAKVMATEFESSKATQARKYWREAGSSVEPWIDLREGDLLQTLKGDLPVIDFVLLDIWTPMVVPTLELLEPHFRPGTLLVADNTVTSASGYQDFFKRISAPGSGYRTLTLPYSGGLELVTYWPKA</sequence>
<comment type="similarity">
    <text evidence="4">Belongs to the class I-like SAM-binding methyltransferase superfamily. Cation-dependent O-methyltransferase family.</text>
</comment>
<dbReference type="GO" id="GO:0032259">
    <property type="term" value="P:methylation"/>
    <property type="evidence" value="ECO:0007669"/>
    <property type="project" value="UniProtKB-KW"/>
</dbReference>
<name>A0A6A6PIJ1_9PEZI</name>
<dbReference type="OrthoDB" id="4863010at2759"/>
<dbReference type="GeneID" id="54479356"/>
<dbReference type="PANTHER" id="PTHR43167">
    <property type="entry name" value="PUTATIVE (AFU_ORTHOLOGUE AFUA_6G01830)-RELATED"/>
    <property type="match status" value="1"/>
</dbReference>
<dbReference type="Gene3D" id="3.40.50.150">
    <property type="entry name" value="Vaccinia Virus protein VP39"/>
    <property type="match status" value="1"/>
</dbReference>
<organism evidence="5 6">
    <name type="scientific">Neohortaea acidophila</name>
    <dbReference type="NCBI Taxonomy" id="245834"/>
    <lineage>
        <taxon>Eukaryota</taxon>
        <taxon>Fungi</taxon>
        <taxon>Dikarya</taxon>
        <taxon>Ascomycota</taxon>
        <taxon>Pezizomycotina</taxon>
        <taxon>Dothideomycetes</taxon>
        <taxon>Dothideomycetidae</taxon>
        <taxon>Mycosphaerellales</taxon>
        <taxon>Teratosphaeriaceae</taxon>
        <taxon>Neohortaea</taxon>
    </lineage>
</organism>
<keyword evidence="3" id="KW-0949">S-adenosyl-L-methionine</keyword>
<evidence type="ECO:0000313" key="5">
    <source>
        <dbReference type="EMBL" id="KAF2479531.1"/>
    </source>
</evidence>
<dbReference type="SUPFAM" id="SSF53335">
    <property type="entry name" value="S-adenosyl-L-methionine-dependent methyltransferases"/>
    <property type="match status" value="1"/>
</dbReference>
<protein>
    <submittedName>
        <fullName evidence="5">S-adenosyl-L-methionine-dependent methyltransferase</fullName>
    </submittedName>
</protein>
<dbReference type="GO" id="GO:0008171">
    <property type="term" value="F:O-methyltransferase activity"/>
    <property type="evidence" value="ECO:0007669"/>
    <property type="project" value="InterPro"/>
</dbReference>
<dbReference type="RefSeq" id="XP_033586101.1">
    <property type="nucleotide sequence ID" value="XM_033738354.1"/>
</dbReference>
<accession>A0A6A6PIJ1</accession>
<gene>
    <name evidence="5" type="ORF">BDY17DRAFT_40795</name>
</gene>